<name>A0A4D4KZC2_STRVO</name>
<dbReference type="AlphaFoldDB" id="A0A4D4KZC2"/>
<organism evidence="2 3">
    <name type="scientific">Streptomyces violaceusniger</name>
    <dbReference type="NCBI Taxonomy" id="68280"/>
    <lineage>
        <taxon>Bacteria</taxon>
        <taxon>Bacillati</taxon>
        <taxon>Actinomycetota</taxon>
        <taxon>Actinomycetes</taxon>
        <taxon>Kitasatosporales</taxon>
        <taxon>Streptomycetaceae</taxon>
        <taxon>Streptomyces</taxon>
        <taxon>Streptomyces violaceusniger group</taxon>
    </lineage>
</organism>
<comment type="caution">
    <text evidence="2">The sequence shown here is derived from an EMBL/GenBank/DDBJ whole genome shotgun (WGS) entry which is preliminary data.</text>
</comment>
<evidence type="ECO:0000313" key="2">
    <source>
        <dbReference type="EMBL" id="GDY54661.1"/>
    </source>
</evidence>
<dbReference type="InterPro" id="IPR024072">
    <property type="entry name" value="DHFR-like_dom_sf"/>
</dbReference>
<evidence type="ECO:0000313" key="3">
    <source>
        <dbReference type="Proteomes" id="UP000301309"/>
    </source>
</evidence>
<dbReference type="EMBL" id="BJHW01000001">
    <property type="protein sequence ID" value="GDY54661.1"/>
    <property type="molecule type" value="Genomic_DNA"/>
</dbReference>
<accession>A0A4D4KZC2</accession>
<keyword evidence="3" id="KW-1185">Reference proteome</keyword>
<gene>
    <name evidence="2" type="ORF">SVIO_052840</name>
</gene>
<proteinExistence type="predicted"/>
<dbReference type="Pfam" id="PF01872">
    <property type="entry name" value="RibD_C"/>
    <property type="match status" value="1"/>
</dbReference>
<dbReference type="PANTHER" id="PTHR38011:SF2">
    <property type="entry name" value="BIFUNCTIONAL DEAMINASE-REDUCTASE DOMAIN PROTEIN"/>
    <property type="match status" value="1"/>
</dbReference>
<dbReference type="OrthoDB" id="7342392at2"/>
<feature type="domain" description="Bacterial bifunctional deaminase-reductase C-terminal" evidence="1">
    <location>
        <begin position="2"/>
        <end position="177"/>
    </location>
</feature>
<dbReference type="GO" id="GO:0008703">
    <property type="term" value="F:5-amino-6-(5-phosphoribosylamino)uracil reductase activity"/>
    <property type="evidence" value="ECO:0007669"/>
    <property type="project" value="InterPro"/>
</dbReference>
<dbReference type="InterPro" id="IPR002734">
    <property type="entry name" value="RibDG_C"/>
</dbReference>
<dbReference type="InterPro" id="IPR050765">
    <property type="entry name" value="Riboflavin_Biosynth_HTPR"/>
</dbReference>
<evidence type="ECO:0000259" key="1">
    <source>
        <dbReference type="Pfam" id="PF01872"/>
    </source>
</evidence>
<dbReference type="Proteomes" id="UP000301309">
    <property type="component" value="Unassembled WGS sequence"/>
</dbReference>
<reference evidence="2 3" key="1">
    <citation type="journal article" date="2020" name="Int. J. Syst. Evol. Microbiol.">
        <title>Reclassification of Streptomyces castelarensis and Streptomyces sporoclivatus as later heterotypic synonyms of Streptomyces antimycoticus.</title>
        <authorList>
            <person name="Komaki H."/>
            <person name="Tamura T."/>
        </authorList>
    </citation>
    <scope>NUCLEOTIDE SEQUENCE [LARGE SCALE GENOMIC DNA]</scope>
    <source>
        <strain evidence="2 3">NBRC 13459</strain>
    </source>
</reference>
<protein>
    <submittedName>
        <fullName evidence="2">Pyrimidine reductase</fullName>
    </submittedName>
</protein>
<dbReference type="PANTHER" id="PTHR38011">
    <property type="entry name" value="DIHYDROFOLATE REDUCTASE FAMILY PROTEIN (AFU_ORTHOLOGUE AFUA_8G06820)"/>
    <property type="match status" value="1"/>
</dbReference>
<sequence length="204" mass="22143">MRKITASLFISLDGVVEAPDQWHFPYFNDEMGAAVDASLGAADTLLIGRKTYDSFAGAWPDREAAGGEDAHFAKKLGDVRKIVLSRQNLSFTWRNSEQLKGDFAEAVTALKNEPGGDIALSGSVSVVRQLIAHGLLDELHLLVHPIAVRKGMRLFDEGETTIPLKLLSSATFSTGVLHLVYAPAEPAADATYEDARTHLPQDDQ</sequence>
<dbReference type="SUPFAM" id="SSF53597">
    <property type="entry name" value="Dihydrofolate reductase-like"/>
    <property type="match status" value="1"/>
</dbReference>
<dbReference type="RefSeq" id="WP_137978499.1">
    <property type="nucleotide sequence ID" value="NZ_BAAASO010000011.1"/>
</dbReference>
<dbReference type="Gene3D" id="3.40.430.10">
    <property type="entry name" value="Dihydrofolate Reductase, subunit A"/>
    <property type="match status" value="1"/>
</dbReference>
<dbReference type="GO" id="GO:0009231">
    <property type="term" value="P:riboflavin biosynthetic process"/>
    <property type="evidence" value="ECO:0007669"/>
    <property type="project" value="InterPro"/>
</dbReference>